<protein>
    <recommendedName>
        <fullName evidence="4">Transmembrane protein</fullName>
    </recommendedName>
</protein>
<gene>
    <name evidence="2" type="ORF">Tc00.1047053507981.61</name>
</gene>
<keyword evidence="1" id="KW-0732">Signal</keyword>
<keyword evidence="3" id="KW-1185">Reference proteome</keyword>
<evidence type="ECO:0008006" key="4">
    <source>
        <dbReference type="Google" id="ProtNLM"/>
    </source>
</evidence>
<evidence type="ECO:0000256" key="1">
    <source>
        <dbReference type="SAM" id="SignalP"/>
    </source>
</evidence>
<dbReference type="RefSeq" id="XP_806436.1">
    <property type="nucleotide sequence ID" value="XM_801343.1"/>
</dbReference>
<dbReference type="InParanoid" id="Q4CWD0"/>
<organism evidence="2 3">
    <name type="scientific">Trypanosoma cruzi (strain CL Brener)</name>
    <dbReference type="NCBI Taxonomy" id="353153"/>
    <lineage>
        <taxon>Eukaryota</taxon>
        <taxon>Discoba</taxon>
        <taxon>Euglenozoa</taxon>
        <taxon>Kinetoplastea</taxon>
        <taxon>Metakinetoplastina</taxon>
        <taxon>Trypanosomatida</taxon>
        <taxon>Trypanosomatidae</taxon>
        <taxon>Trypanosoma</taxon>
        <taxon>Schizotrypanum</taxon>
    </lineage>
</organism>
<dbReference type="EMBL" id="AAHK01001646">
    <property type="protein sequence ID" value="EAN84585.1"/>
    <property type="molecule type" value="Genomic_DNA"/>
</dbReference>
<sequence>MKRLCRFVCATQLSSLHAVVTLRCGAVLFDEGRVRCHGCCAPPPFIASAPSLFFFSLCEFFMRSHNIFFCITMNLLEELWFWWLLHGASPRVSVAVFPRDANAFGEVLTLHFESCSQPCLVMAAAVGLCGCVLVARIASPAAAPLLCWWGSGRATALVEWRPSLRRKALTAADGDGLCCRRSDEMTLPSSQSTEMDEGRTASLSLSSLYPSVLQTHATRTAWQRRDYKPDVYESTGRTIDVDPCPLRV</sequence>
<dbReference type="GeneID" id="3536443"/>
<dbReference type="Proteomes" id="UP000002296">
    <property type="component" value="Unassembled WGS sequence"/>
</dbReference>
<dbReference type="AlphaFoldDB" id="Q4CWD0"/>
<evidence type="ECO:0000313" key="3">
    <source>
        <dbReference type="Proteomes" id="UP000002296"/>
    </source>
</evidence>
<proteinExistence type="predicted"/>
<feature type="chain" id="PRO_5004236115" description="Transmembrane protein" evidence="1">
    <location>
        <begin position="19"/>
        <end position="248"/>
    </location>
</feature>
<reference evidence="2 3" key="1">
    <citation type="journal article" date="2005" name="Science">
        <title>The genome sequence of Trypanosoma cruzi, etiologic agent of Chagas disease.</title>
        <authorList>
            <person name="El-Sayed N.M."/>
            <person name="Myler P.J."/>
            <person name="Bartholomeu D.C."/>
            <person name="Nilsson D."/>
            <person name="Aggarwal G."/>
            <person name="Tran A.N."/>
            <person name="Ghedin E."/>
            <person name="Worthey E.A."/>
            <person name="Delcher A.L."/>
            <person name="Blandin G."/>
            <person name="Westenberger S.J."/>
            <person name="Caler E."/>
            <person name="Cerqueira G.C."/>
            <person name="Branche C."/>
            <person name="Haas B."/>
            <person name="Anupama A."/>
            <person name="Arner E."/>
            <person name="Aslund L."/>
            <person name="Attipoe P."/>
            <person name="Bontempi E."/>
            <person name="Bringaud F."/>
            <person name="Burton P."/>
            <person name="Cadag E."/>
            <person name="Campbell D.A."/>
            <person name="Carrington M."/>
            <person name="Crabtree J."/>
            <person name="Darban H."/>
            <person name="da Silveira J.F."/>
            <person name="de Jong P."/>
            <person name="Edwards K."/>
            <person name="Englund P.T."/>
            <person name="Fazelina G."/>
            <person name="Feldblyum T."/>
            <person name="Ferella M."/>
            <person name="Frasch A.C."/>
            <person name="Gull K."/>
            <person name="Horn D."/>
            <person name="Hou L."/>
            <person name="Huang Y."/>
            <person name="Kindlund E."/>
            <person name="Klingbeil M."/>
            <person name="Kluge S."/>
            <person name="Koo H."/>
            <person name="Lacerda D."/>
            <person name="Levin M.J."/>
            <person name="Lorenzi H."/>
            <person name="Louie T."/>
            <person name="Machado C.R."/>
            <person name="McCulloch R."/>
            <person name="McKenna A."/>
            <person name="Mizuno Y."/>
            <person name="Mottram J.C."/>
            <person name="Nelson S."/>
            <person name="Ochaya S."/>
            <person name="Osoegawa K."/>
            <person name="Pai G."/>
            <person name="Parsons M."/>
            <person name="Pentony M."/>
            <person name="Pettersson U."/>
            <person name="Pop M."/>
            <person name="Ramirez J.L."/>
            <person name="Rinta J."/>
            <person name="Robertson L."/>
            <person name="Salzberg S.L."/>
            <person name="Sanchez D.O."/>
            <person name="Seyler A."/>
            <person name="Sharma R."/>
            <person name="Shetty J."/>
            <person name="Simpson A.J."/>
            <person name="Sisk E."/>
            <person name="Tammi M.T."/>
            <person name="Tarleton R."/>
            <person name="Teixeira S."/>
            <person name="Van Aken S."/>
            <person name="Vogt C."/>
            <person name="Ward P.N."/>
            <person name="Wickstead B."/>
            <person name="Wortman J."/>
            <person name="White O."/>
            <person name="Fraser C.M."/>
            <person name="Stuart K.D."/>
            <person name="Andersson B."/>
        </authorList>
    </citation>
    <scope>NUCLEOTIDE SEQUENCE [LARGE SCALE GENOMIC DNA]</scope>
    <source>
        <strain evidence="2 3">CL Brener</strain>
    </source>
</reference>
<dbReference type="PaxDb" id="353153-Q4CWD0"/>
<name>Q4CWD0_TRYCC</name>
<comment type="caution">
    <text evidence="2">The sequence shown here is derived from an EMBL/GenBank/DDBJ whole genome shotgun (WGS) entry which is preliminary data.</text>
</comment>
<accession>Q4CWD0</accession>
<feature type="signal peptide" evidence="1">
    <location>
        <begin position="1"/>
        <end position="18"/>
    </location>
</feature>
<evidence type="ECO:0000313" key="2">
    <source>
        <dbReference type="EMBL" id="EAN84585.1"/>
    </source>
</evidence>
<dbReference type="KEGG" id="tcr:507981.61"/>